<dbReference type="EC" id="2.7.10.2" evidence="3"/>
<dbReference type="NCBIfam" id="TIGR01007">
    <property type="entry name" value="eps_fam"/>
    <property type="match status" value="1"/>
</dbReference>
<dbReference type="GO" id="GO:0005886">
    <property type="term" value="C:plasma membrane"/>
    <property type="evidence" value="ECO:0007669"/>
    <property type="project" value="TreeGrafter"/>
</dbReference>
<dbReference type="InterPro" id="IPR005702">
    <property type="entry name" value="Wzc-like_C"/>
</dbReference>
<name>C7RNN9_ACCRE</name>
<evidence type="ECO:0000313" key="3">
    <source>
        <dbReference type="EMBL" id="ACV34175.1"/>
    </source>
</evidence>
<evidence type="ECO:0000256" key="1">
    <source>
        <dbReference type="ARBA" id="ARBA00022741"/>
    </source>
</evidence>
<reference evidence="3" key="1">
    <citation type="submission" date="2009-08" db="EMBL/GenBank/DDBJ databases">
        <authorList>
            <consortium name="US DOE Joint Genome Institute"/>
            <person name="Lucas S."/>
            <person name="Copeland A."/>
            <person name="Lapidus A."/>
            <person name="Glavina del Rio T."/>
            <person name="Dalin E."/>
            <person name="Tice H."/>
            <person name="Bruce D."/>
            <person name="Barry K."/>
            <person name="Pitluck S."/>
            <person name="Lowry S."/>
            <person name="Larimer F."/>
            <person name="Land M."/>
            <person name="Hauser L."/>
            <person name="Kyrpides N."/>
            <person name="Ivanova N."/>
            <person name="McMahon K.D."/>
            <person name="Hugenholtz P."/>
        </authorList>
    </citation>
    <scope>NUCLEOTIDE SEQUENCE</scope>
    <source>
        <strain evidence="3">UW-1</strain>
    </source>
</reference>
<dbReference type="eggNOG" id="COG0489">
    <property type="taxonomic scope" value="Bacteria"/>
</dbReference>
<dbReference type="Gene3D" id="1.10.40.70">
    <property type="match status" value="1"/>
</dbReference>
<evidence type="ECO:0000256" key="2">
    <source>
        <dbReference type="ARBA" id="ARBA00022840"/>
    </source>
</evidence>
<dbReference type="InterPro" id="IPR037257">
    <property type="entry name" value="T2SS_E_N_sf"/>
</dbReference>
<keyword evidence="2" id="KW-0067">ATP-binding</keyword>
<dbReference type="HOGENOM" id="CLU_052027_2_1_4"/>
<dbReference type="KEGG" id="app:CAP2UW1_0831"/>
<keyword evidence="3" id="KW-0808">Transferase</keyword>
<dbReference type="PANTHER" id="PTHR32309:SF13">
    <property type="entry name" value="FERRIC ENTEROBACTIN TRANSPORT PROTEIN FEPE"/>
    <property type="match status" value="1"/>
</dbReference>
<dbReference type="EMBL" id="CP001715">
    <property type="protein sequence ID" value="ACV34175.1"/>
    <property type="molecule type" value="Genomic_DNA"/>
</dbReference>
<keyword evidence="1" id="KW-0547">Nucleotide-binding</keyword>
<keyword evidence="3" id="KW-0418">Kinase</keyword>
<dbReference type="CDD" id="cd05387">
    <property type="entry name" value="BY-kinase"/>
    <property type="match status" value="1"/>
</dbReference>
<dbReference type="GO" id="GO:0005524">
    <property type="term" value="F:ATP binding"/>
    <property type="evidence" value="ECO:0007669"/>
    <property type="project" value="UniProtKB-KW"/>
</dbReference>
<dbReference type="GO" id="GO:0004715">
    <property type="term" value="F:non-membrane spanning protein tyrosine kinase activity"/>
    <property type="evidence" value="ECO:0007669"/>
    <property type="project" value="UniProtKB-EC"/>
</dbReference>
<dbReference type="NCBIfam" id="TIGR03029">
    <property type="entry name" value="EpsG"/>
    <property type="match status" value="1"/>
</dbReference>
<proteinExistence type="predicted"/>
<protein>
    <submittedName>
        <fullName evidence="3">Chain length determinant protein tyrosine kinase EpsG</fullName>
        <ecNumber evidence="3">2.7.10.2</ecNumber>
    </submittedName>
</protein>
<dbReference type="AlphaFoldDB" id="C7RNN9"/>
<dbReference type="InterPro" id="IPR017479">
    <property type="entry name" value="Tyr_kinase_chain_length_EpsG"/>
</dbReference>
<dbReference type="SUPFAM" id="SSF160246">
    <property type="entry name" value="EspE N-terminal domain-like"/>
    <property type="match status" value="1"/>
</dbReference>
<dbReference type="SUPFAM" id="SSF52540">
    <property type="entry name" value="P-loop containing nucleoside triphosphate hydrolases"/>
    <property type="match status" value="1"/>
</dbReference>
<dbReference type="InterPro" id="IPR027417">
    <property type="entry name" value="P-loop_NTPase"/>
</dbReference>
<dbReference type="Pfam" id="PF06564">
    <property type="entry name" value="CBP_BcsQ"/>
    <property type="match status" value="1"/>
</dbReference>
<dbReference type="InterPro" id="IPR017746">
    <property type="entry name" value="Cellulose_synthase_operon_BcsQ"/>
</dbReference>
<accession>C7RNN9</accession>
<reference evidence="3" key="2">
    <citation type="submission" date="2009-09" db="EMBL/GenBank/DDBJ databases">
        <title>Complete sequence of chromosome of Candidatus Accumulibacter phosphatis clade IIA str. UW-1.</title>
        <authorList>
            <consortium name="US DOE Joint Genome Institute"/>
            <person name="Martin H.G."/>
            <person name="Ivanova N."/>
            <person name="Kunin V."/>
            <person name="Warnecke F."/>
            <person name="Barry K."/>
            <person name="He S."/>
            <person name="Salamov A."/>
            <person name="Szeto E."/>
            <person name="Dalin E."/>
            <person name="Pangilinan J.L."/>
            <person name="Lapidus A."/>
            <person name="Lowry S."/>
            <person name="Kyrpides N.C."/>
            <person name="McMahon K.D."/>
            <person name="Hugenholtz P."/>
        </authorList>
    </citation>
    <scope>NUCLEOTIDE SEQUENCE [LARGE SCALE GENOMIC DNA]</scope>
    <source>
        <strain evidence="3">UW-1</strain>
    </source>
</reference>
<dbReference type="OrthoDB" id="9808257at2"/>
<dbReference type="Gene3D" id="3.40.50.300">
    <property type="entry name" value="P-loop containing nucleotide triphosphate hydrolases"/>
    <property type="match status" value="1"/>
</dbReference>
<dbReference type="PANTHER" id="PTHR32309">
    <property type="entry name" value="TYROSINE-PROTEIN KINASE"/>
    <property type="match status" value="1"/>
</dbReference>
<gene>
    <name evidence="3" type="ordered locus">CAP2UW1_0831</name>
</gene>
<dbReference type="STRING" id="522306.CAP2UW1_0831"/>
<sequence length="294" mass="31142">MSSQTLCAVPQVISPCGRDRSLGAILVDSGRLAPEAVERVLRAQKEQGLRFGDAAISLGLVSDEDIQFAFAAQFEYPYLKTGDQSVSAEVIAAFKPFTAVVEQLRALRSQLMLRWFNGEPGHRALSLVSADRGEGRSFLAANLAVVFSQLGERTLLIDADLRNPRQHELFRLGSRAGLSAILAGRAGTDAVIRITSMVDLSVLPAGLVPPNPLELLGRPQFASLLDDLAKQFDVILLDTPAGALMGDAQTIAARAGSALLVARQNASLTRSLQQLTATLGETNAAVVGSVLNAG</sequence>
<organism evidence="3">
    <name type="scientific">Accumulibacter regalis</name>
    <dbReference type="NCBI Taxonomy" id="522306"/>
    <lineage>
        <taxon>Bacteria</taxon>
        <taxon>Pseudomonadati</taxon>
        <taxon>Pseudomonadota</taxon>
        <taxon>Betaproteobacteria</taxon>
        <taxon>Candidatus Accumulibacter</taxon>
    </lineage>
</organism>
<dbReference type="InterPro" id="IPR050445">
    <property type="entry name" value="Bact_polysacc_biosynth/exp"/>
</dbReference>